<proteinExistence type="predicted"/>
<sequence length="72" mass="8070">MVTQATLLNSATATPEPSTGSIRHMTARIRNHWSKDERVDRQHQALLFQQQLLQMCGLVPTDGLDDVITVAR</sequence>
<organism evidence="2 3">
    <name type="scientific">Anatilimnocola aggregata</name>
    <dbReference type="NCBI Taxonomy" id="2528021"/>
    <lineage>
        <taxon>Bacteria</taxon>
        <taxon>Pseudomonadati</taxon>
        <taxon>Planctomycetota</taxon>
        <taxon>Planctomycetia</taxon>
        <taxon>Pirellulales</taxon>
        <taxon>Pirellulaceae</taxon>
        <taxon>Anatilimnocola</taxon>
    </lineage>
</organism>
<dbReference type="KEGG" id="aagg:ETAA8_48900"/>
<evidence type="ECO:0000313" key="2">
    <source>
        <dbReference type="EMBL" id="QDU29775.1"/>
    </source>
</evidence>
<accession>A0A517YHU0</accession>
<keyword evidence="3" id="KW-1185">Reference proteome</keyword>
<dbReference type="EMBL" id="CP036274">
    <property type="protein sequence ID" value="QDU29775.1"/>
    <property type="molecule type" value="Genomic_DNA"/>
</dbReference>
<evidence type="ECO:0000256" key="1">
    <source>
        <dbReference type="SAM" id="MobiDB-lite"/>
    </source>
</evidence>
<feature type="region of interest" description="Disordered" evidence="1">
    <location>
        <begin position="1"/>
        <end position="23"/>
    </location>
</feature>
<gene>
    <name evidence="2" type="ORF">ETAA8_48900</name>
</gene>
<protein>
    <submittedName>
        <fullName evidence="2">Uncharacterized protein</fullName>
    </submittedName>
</protein>
<reference evidence="2 3" key="1">
    <citation type="submission" date="2019-02" db="EMBL/GenBank/DDBJ databases">
        <title>Deep-cultivation of Planctomycetes and their phenomic and genomic characterization uncovers novel biology.</title>
        <authorList>
            <person name="Wiegand S."/>
            <person name="Jogler M."/>
            <person name="Boedeker C."/>
            <person name="Pinto D."/>
            <person name="Vollmers J."/>
            <person name="Rivas-Marin E."/>
            <person name="Kohn T."/>
            <person name="Peeters S.H."/>
            <person name="Heuer A."/>
            <person name="Rast P."/>
            <person name="Oberbeckmann S."/>
            <person name="Bunk B."/>
            <person name="Jeske O."/>
            <person name="Meyerdierks A."/>
            <person name="Storesund J.E."/>
            <person name="Kallscheuer N."/>
            <person name="Luecker S."/>
            <person name="Lage O.M."/>
            <person name="Pohl T."/>
            <person name="Merkel B.J."/>
            <person name="Hornburger P."/>
            <person name="Mueller R.-W."/>
            <person name="Bruemmer F."/>
            <person name="Labrenz M."/>
            <person name="Spormann A.M."/>
            <person name="Op den Camp H."/>
            <person name="Overmann J."/>
            <person name="Amann R."/>
            <person name="Jetten M.S.M."/>
            <person name="Mascher T."/>
            <person name="Medema M.H."/>
            <person name="Devos D.P."/>
            <person name="Kaster A.-K."/>
            <person name="Ovreas L."/>
            <person name="Rohde M."/>
            <person name="Galperin M.Y."/>
            <person name="Jogler C."/>
        </authorList>
    </citation>
    <scope>NUCLEOTIDE SEQUENCE [LARGE SCALE GENOMIC DNA]</scope>
    <source>
        <strain evidence="2 3">ETA_A8</strain>
    </source>
</reference>
<name>A0A517YHU0_9BACT</name>
<dbReference type="RefSeq" id="WP_145094118.1">
    <property type="nucleotide sequence ID" value="NZ_CP036274.1"/>
</dbReference>
<dbReference type="Proteomes" id="UP000315017">
    <property type="component" value="Chromosome"/>
</dbReference>
<evidence type="ECO:0000313" key="3">
    <source>
        <dbReference type="Proteomes" id="UP000315017"/>
    </source>
</evidence>
<feature type="compositionally biased region" description="Polar residues" evidence="1">
    <location>
        <begin position="1"/>
        <end position="21"/>
    </location>
</feature>
<dbReference type="AlphaFoldDB" id="A0A517YHU0"/>